<dbReference type="EMBL" id="NKXS01001512">
    <property type="protein sequence ID" value="PIN18162.1"/>
    <property type="molecule type" value="Genomic_DNA"/>
</dbReference>
<reference evidence="6" key="1">
    <citation type="journal article" date="2018" name="Gigascience">
        <title>Genome assembly of the Pink Ipe (Handroanthus impetiginosus, Bignoniaceae), a highly valued, ecologically keystone Neotropical timber forest tree.</title>
        <authorList>
            <person name="Silva-Junior O.B."/>
            <person name="Grattapaglia D."/>
            <person name="Novaes E."/>
            <person name="Collevatti R.G."/>
        </authorList>
    </citation>
    <scope>NUCLEOTIDE SEQUENCE [LARGE SCALE GENOMIC DNA]</scope>
    <source>
        <strain evidence="6">cv. UFG-1</strain>
    </source>
</reference>
<dbReference type="SUPFAM" id="SSF51735">
    <property type="entry name" value="NAD(P)-binding Rossmann-fold domains"/>
    <property type="match status" value="2"/>
</dbReference>
<dbReference type="PANTHER" id="PTHR43490:SF60">
    <property type="entry name" value="NAD(P)-BINDING ROSSMANN-FOLD SUPERFAMILY PROTEIN"/>
    <property type="match status" value="1"/>
</dbReference>
<evidence type="ECO:0000256" key="2">
    <source>
        <dbReference type="ARBA" id="ARBA00022857"/>
    </source>
</evidence>
<comment type="caution">
    <text evidence="5">The sequence shown here is derived from an EMBL/GenBank/DDBJ whole genome shotgun (WGS) entry which is preliminary data.</text>
</comment>
<comment type="similarity">
    <text evidence="1 4">Belongs to the short-chain dehydrogenases/reductases (SDR) family.</text>
</comment>
<organism evidence="5 6">
    <name type="scientific">Handroanthus impetiginosus</name>
    <dbReference type="NCBI Taxonomy" id="429701"/>
    <lineage>
        <taxon>Eukaryota</taxon>
        <taxon>Viridiplantae</taxon>
        <taxon>Streptophyta</taxon>
        <taxon>Embryophyta</taxon>
        <taxon>Tracheophyta</taxon>
        <taxon>Spermatophyta</taxon>
        <taxon>Magnoliopsida</taxon>
        <taxon>eudicotyledons</taxon>
        <taxon>Gunneridae</taxon>
        <taxon>Pentapetalae</taxon>
        <taxon>asterids</taxon>
        <taxon>lamiids</taxon>
        <taxon>Lamiales</taxon>
        <taxon>Bignoniaceae</taxon>
        <taxon>Crescentiina</taxon>
        <taxon>Tabebuia alliance</taxon>
        <taxon>Handroanthus</taxon>
    </lineage>
</organism>
<gene>
    <name evidence="5" type="ORF">CDL12_09175</name>
</gene>
<proteinExistence type="inferred from homology"/>
<evidence type="ECO:0000256" key="3">
    <source>
        <dbReference type="ARBA" id="ARBA00023002"/>
    </source>
</evidence>
<dbReference type="Gene3D" id="3.40.50.720">
    <property type="entry name" value="NAD(P)-binding Rossmann-like Domain"/>
    <property type="match status" value="2"/>
</dbReference>
<dbReference type="OrthoDB" id="1933717at2759"/>
<dbReference type="Proteomes" id="UP000231279">
    <property type="component" value="Unassembled WGS sequence"/>
</dbReference>
<dbReference type="InterPro" id="IPR036291">
    <property type="entry name" value="NAD(P)-bd_dom_sf"/>
</dbReference>
<keyword evidence="3" id="KW-0560">Oxidoreductase</keyword>
<dbReference type="PRINTS" id="PR00081">
    <property type="entry name" value="GDHRDH"/>
</dbReference>
<dbReference type="PANTHER" id="PTHR43490">
    <property type="entry name" value="(+)-NEOMENTHOL DEHYDROGENASE"/>
    <property type="match status" value="1"/>
</dbReference>
<evidence type="ECO:0000256" key="1">
    <source>
        <dbReference type="ARBA" id="ARBA00006484"/>
    </source>
</evidence>
<dbReference type="STRING" id="429701.A0A2G9HKV8"/>
<dbReference type="GO" id="GO:0016491">
    <property type="term" value="F:oxidoreductase activity"/>
    <property type="evidence" value="ECO:0007669"/>
    <property type="project" value="UniProtKB-KW"/>
</dbReference>
<accession>A0A2G9HKV8</accession>
<protein>
    <submittedName>
        <fullName evidence="5">Dehydrogenases with different specificities (Related to short-chain alcohol dehydrogenases)</fullName>
    </submittedName>
</protein>
<dbReference type="GO" id="GO:0016020">
    <property type="term" value="C:membrane"/>
    <property type="evidence" value="ECO:0007669"/>
    <property type="project" value="TreeGrafter"/>
</dbReference>
<dbReference type="AlphaFoldDB" id="A0A2G9HKV8"/>
<name>A0A2G9HKV8_9LAMI</name>
<evidence type="ECO:0000313" key="6">
    <source>
        <dbReference type="Proteomes" id="UP000231279"/>
    </source>
</evidence>
<dbReference type="InterPro" id="IPR002347">
    <property type="entry name" value="SDR_fam"/>
</dbReference>
<dbReference type="PRINTS" id="PR00080">
    <property type="entry name" value="SDRFAMILY"/>
</dbReference>
<evidence type="ECO:0000256" key="4">
    <source>
        <dbReference type="RuleBase" id="RU000363"/>
    </source>
</evidence>
<keyword evidence="2" id="KW-0521">NADP</keyword>
<dbReference type="Pfam" id="PF00106">
    <property type="entry name" value="adh_short"/>
    <property type="match status" value="3"/>
</dbReference>
<keyword evidence="6" id="KW-1185">Reference proteome</keyword>
<dbReference type="FunFam" id="3.40.50.720:FF:000387">
    <property type="entry name" value="NAD(P)-binding Rossmann-fold superfamily protein"/>
    <property type="match status" value="1"/>
</dbReference>
<sequence>MSHKEPAAENIVVAPCHPISRWWPKETVVIVTGANKGIGFALVKQLAKLGLTVVLTARSTIRGVEALESLKTEGLHVHFFGLDVSDPNSIQAFVSRFQEAFGVVDILETVVIVTGANKGIGFALVKQLAKLGLTVVLTARSTIRGVEALESLKTEGLHVHFFSLDVSDPNSIQAFVSRFQEAFGVVDILINNAAVSFNDINENSVKEAETVIRTNFYGPKMLTEALLPLFRRSSLAGRILNVSSRLGLLDKLKNPKIKEMLLDEENLCEEKIDWMVNLFLENVKNGTWKSQGWPQIWTDYAVSKLALNAYSKVLAKRYKGHGLSVNCFCPGFTQTSMTGGKGTHTASDVAEVIARLVLLPVEELPTGKFYVFGSNHVIYSKL</sequence>
<evidence type="ECO:0000313" key="5">
    <source>
        <dbReference type="EMBL" id="PIN18162.1"/>
    </source>
</evidence>